<name>A0A9J6BK45_POLVA</name>
<dbReference type="Proteomes" id="UP001107558">
    <property type="component" value="Chromosome 3"/>
</dbReference>
<reference evidence="3" key="1">
    <citation type="submission" date="2021-03" db="EMBL/GenBank/DDBJ databases">
        <title>Chromosome level genome of the anhydrobiotic midge Polypedilum vanderplanki.</title>
        <authorList>
            <person name="Yoshida Y."/>
            <person name="Kikawada T."/>
            <person name="Gusev O."/>
        </authorList>
    </citation>
    <scope>NUCLEOTIDE SEQUENCE</scope>
    <source>
        <strain evidence="3">NIAS01</strain>
        <tissue evidence="3">Whole body or cell culture</tissue>
    </source>
</reference>
<evidence type="ECO:0000313" key="4">
    <source>
        <dbReference type="Proteomes" id="UP001107558"/>
    </source>
</evidence>
<gene>
    <name evidence="3" type="ORF">PVAND_000256</name>
</gene>
<feature type="region of interest" description="Disordered" evidence="1">
    <location>
        <begin position="119"/>
        <end position="147"/>
    </location>
</feature>
<accession>A0A9J6BK45</accession>
<dbReference type="EMBL" id="JADBJN010000003">
    <property type="protein sequence ID" value="KAG5669967.1"/>
    <property type="molecule type" value="Genomic_DNA"/>
</dbReference>
<feature type="region of interest" description="Disordered" evidence="1">
    <location>
        <begin position="255"/>
        <end position="292"/>
    </location>
</feature>
<keyword evidence="4" id="KW-1185">Reference proteome</keyword>
<feature type="region of interest" description="Disordered" evidence="1">
    <location>
        <begin position="463"/>
        <end position="529"/>
    </location>
</feature>
<feature type="compositionally biased region" description="Low complexity" evidence="1">
    <location>
        <begin position="265"/>
        <end position="277"/>
    </location>
</feature>
<evidence type="ECO:0000313" key="3">
    <source>
        <dbReference type="EMBL" id="KAG5669967.1"/>
    </source>
</evidence>
<feature type="signal peptide" evidence="2">
    <location>
        <begin position="1"/>
        <end position="22"/>
    </location>
</feature>
<organism evidence="3 4">
    <name type="scientific">Polypedilum vanderplanki</name>
    <name type="common">Sleeping chironomid midge</name>
    <dbReference type="NCBI Taxonomy" id="319348"/>
    <lineage>
        <taxon>Eukaryota</taxon>
        <taxon>Metazoa</taxon>
        <taxon>Ecdysozoa</taxon>
        <taxon>Arthropoda</taxon>
        <taxon>Hexapoda</taxon>
        <taxon>Insecta</taxon>
        <taxon>Pterygota</taxon>
        <taxon>Neoptera</taxon>
        <taxon>Endopterygota</taxon>
        <taxon>Diptera</taxon>
        <taxon>Nematocera</taxon>
        <taxon>Chironomoidea</taxon>
        <taxon>Chironomidae</taxon>
        <taxon>Chironominae</taxon>
        <taxon>Polypedilum</taxon>
        <taxon>Polypedilum</taxon>
    </lineage>
</organism>
<evidence type="ECO:0000256" key="1">
    <source>
        <dbReference type="SAM" id="MobiDB-lite"/>
    </source>
</evidence>
<feature type="chain" id="PRO_5039899860" evidence="2">
    <location>
        <begin position="23"/>
        <end position="529"/>
    </location>
</feature>
<keyword evidence="2" id="KW-0732">Signal</keyword>
<dbReference type="OrthoDB" id="7790233at2759"/>
<proteinExistence type="predicted"/>
<feature type="compositionally biased region" description="Low complexity" evidence="1">
    <location>
        <begin position="129"/>
        <end position="143"/>
    </location>
</feature>
<comment type="caution">
    <text evidence="3">The sequence shown here is derived from an EMBL/GenBank/DDBJ whole genome shotgun (WGS) entry which is preliminary data.</text>
</comment>
<feature type="compositionally biased region" description="Polar residues" evidence="1">
    <location>
        <begin position="486"/>
        <end position="509"/>
    </location>
</feature>
<evidence type="ECO:0000256" key="2">
    <source>
        <dbReference type="SAM" id="SignalP"/>
    </source>
</evidence>
<sequence length="529" mass="60096">MRLIILSSQLLALLITFNECDARSTRVTAQYSVVDESDNSQRTFKGKGIVEDASVTDDGILTKFNVRPTRNPVRGQKKKASQSVPSANFDLVNYPQEQISFKPEIFAAKGKVYDDKTVPTRATLRSRPTQQSKSQQQQFKSTQLPTAKVQSVPISQFRFPSIKNEEIFETKLQESPSTLNTKNFKPEELESTYSYSTIKFNDDDNDDSKIFTKKVKAKPPKRSAASHSSAFNLEQSFGGPLQQSKFNTAIDHGEQSYENFNPEGFQPSTQFSSPTTTKRQKSSPPKKLFTSPEDEFKDSEFYDFSHRPKPSQSSPKFEKFASDLGVKSLGIKAHKNKFDPPYVQNGGFKPSGSFKLKDIPNIHGSEIGHGIASPGQIKTFYDAAESERDERYKLKLQNDPNPATKAQLAQFLRAKEDEQLEKLVEQQFKLQQQKQIAQEKEAELKHQRFLLQRQKEKLKQVEKNLNDKVIRQNPRPKRRPSPNSPAFSSSRRQRNPSPLNFSVHGTSSKHIPMRTLKSKDGSYRVSFNI</sequence>
<protein>
    <submittedName>
        <fullName evidence="3">Uncharacterized protein</fullName>
    </submittedName>
</protein>
<dbReference type="AlphaFoldDB" id="A0A9J6BK45"/>